<dbReference type="InterPro" id="IPR026444">
    <property type="entry name" value="Secre_tail"/>
</dbReference>
<dbReference type="NCBIfam" id="TIGR04183">
    <property type="entry name" value="Por_Secre_tail"/>
    <property type="match status" value="1"/>
</dbReference>
<organism evidence="3 4">
    <name type="scientific">Myroides indicus</name>
    <dbReference type="NCBI Taxonomy" id="1323422"/>
    <lineage>
        <taxon>Bacteria</taxon>
        <taxon>Pseudomonadati</taxon>
        <taxon>Bacteroidota</taxon>
        <taxon>Flavobacteriia</taxon>
        <taxon>Flavobacteriales</taxon>
        <taxon>Flavobacteriaceae</taxon>
        <taxon>Myroides</taxon>
    </lineage>
</organism>
<dbReference type="Pfam" id="PF26628">
    <property type="entry name" value="DUF8202"/>
    <property type="match status" value="1"/>
</dbReference>
<dbReference type="EMBL" id="SOAG01000017">
    <property type="protein sequence ID" value="TDS56951.1"/>
    <property type="molecule type" value="Genomic_DNA"/>
</dbReference>
<evidence type="ECO:0000259" key="2">
    <source>
        <dbReference type="Pfam" id="PF26628"/>
    </source>
</evidence>
<dbReference type="InterPro" id="IPR058515">
    <property type="entry name" value="DUF8202"/>
</dbReference>
<accession>A0A4R7ET17</accession>
<reference evidence="3 4" key="1">
    <citation type="submission" date="2019-03" db="EMBL/GenBank/DDBJ databases">
        <title>Genomic Encyclopedia of Archaeal and Bacterial Type Strains, Phase II (KMG-II): from individual species to whole genera.</title>
        <authorList>
            <person name="Goeker M."/>
        </authorList>
    </citation>
    <scope>NUCLEOTIDE SEQUENCE [LARGE SCALE GENOMIC DNA]</scope>
    <source>
        <strain evidence="3 4">DSM 28213</strain>
    </source>
</reference>
<keyword evidence="1" id="KW-0732">Signal</keyword>
<dbReference type="Proteomes" id="UP000295215">
    <property type="component" value="Unassembled WGS sequence"/>
</dbReference>
<name>A0A4R7ET17_9FLAO</name>
<dbReference type="RefSeq" id="WP_133712882.1">
    <property type="nucleotide sequence ID" value="NZ_SOAG01000017.1"/>
</dbReference>
<dbReference type="AlphaFoldDB" id="A0A4R7ET17"/>
<proteinExistence type="predicted"/>
<evidence type="ECO:0000313" key="3">
    <source>
        <dbReference type="EMBL" id="TDS56951.1"/>
    </source>
</evidence>
<keyword evidence="4" id="KW-1185">Reference proteome</keyword>
<dbReference type="OrthoDB" id="2582440at2"/>
<gene>
    <name evidence="3" type="ORF">C8P70_11741</name>
</gene>
<evidence type="ECO:0000256" key="1">
    <source>
        <dbReference type="ARBA" id="ARBA00022729"/>
    </source>
</evidence>
<evidence type="ECO:0000313" key="4">
    <source>
        <dbReference type="Proteomes" id="UP000295215"/>
    </source>
</evidence>
<feature type="domain" description="DUF8202" evidence="2">
    <location>
        <begin position="171"/>
        <end position="314"/>
    </location>
</feature>
<sequence>MVQKIFFASLSLLTFFCSVPVRGQKNFKDSHKVIWIKNIGTTADQDKGLNFHRPIQFSGDFVTLNKKYTSSVYSYVYYVLKSDKAEEKIFSLYYSGELHSFYTDKISSTLERPLDLNLLSQGAMVNFNFYNKNYKKDKKEGILYLENSYDKSLTELYEVLVCSSCADQELRNKIETYLAIKYGITLEQKQKYTGSDDRKVWDAKHNRDFNNRIIGIARDDYFGLEQTAGFSNTEDFFIVKRTETEEKIKDKTYVLVGDNAGDKTFDKNTGKYKRRWLVQNHGDSDERIDVDILIQPDGESRYFLHTSDGAEIENHLADTLKLSFSDIAIGKGQFQYLTLEKRKEFNFSIEENTRGINKNHILGVNEAGTAPFYITATDLETREQYFFVSENTEFELEDLPSARYAFSVKDAEEKEAELKEIYLDFSQNKLISLASNWYLQGNKMMEIKPSLQGGKKDLEYRWYFGDKLVSKTSTLFVNYAGDFSLEVFDRKGRKEQFKFSVSTEHDKQIDSESQWIVSPNPVNAGDEFTVTYHFESPKKVDFYIYTLEGKFVLRDQLGIIEGGSYSYTLHGKTTYLLIPIINTKVSTEKLIVK</sequence>
<protein>
    <submittedName>
        <fullName evidence="3">Putative secreted protein (Por secretion system target)</fullName>
    </submittedName>
</protein>
<comment type="caution">
    <text evidence="3">The sequence shown here is derived from an EMBL/GenBank/DDBJ whole genome shotgun (WGS) entry which is preliminary data.</text>
</comment>